<dbReference type="InterPro" id="IPR036097">
    <property type="entry name" value="HisK_dim/P_sf"/>
</dbReference>
<feature type="domain" description="Response regulatory" evidence="16">
    <location>
        <begin position="454"/>
        <end position="576"/>
    </location>
</feature>
<dbReference type="Pfam" id="PF02518">
    <property type="entry name" value="HATPase_c"/>
    <property type="match status" value="1"/>
</dbReference>
<evidence type="ECO:0000313" key="18">
    <source>
        <dbReference type="EMBL" id="MDR6512607.1"/>
    </source>
</evidence>
<dbReference type="EC" id="2.7.13.3" evidence="3"/>
<dbReference type="PANTHER" id="PTHR45339:SF1">
    <property type="entry name" value="HYBRID SIGNAL TRANSDUCTION HISTIDINE KINASE J"/>
    <property type="match status" value="1"/>
</dbReference>
<evidence type="ECO:0000256" key="14">
    <source>
        <dbReference type="SAM" id="Phobius"/>
    </source>
</evidence>
<evidence type="ECO:0000256" key="9">
    <source>
        <dbReference type="ARBA" id="ARBA00022989"/>
    </source>
</evidence>
<reference evidence="18 19" key="1">
    <citation type="submission" date="2023-07" db="EMBL/GenBank/DDBJ databases">
        <title>Sorghum-associated microbial communities from plants grown in Nebraska, USA.</title>
        <authorList>
            <person name="Schachtman D."/>
        </authorList>
    </citation>
    <scope>NUCLEOTIDE SEQUENCE [LARGE SCALE GENOMIC DNA]</scope>
    <source>
        <strain evidence="18 19">DS1027</strain>
    </source>
</reference>
<evidence type="ECO:0000256" key="7">
    <source>
        <dbReference type="ARBA" id="ARBA00022741"/>
    </source>
</evidence>
<dbReference type="GO" id="GO:0016301">
    <property type="term" value="F:kinase activity"/>
    <property type="evidence" value="ECO:0007669"/>
    <property type="project" value="UniProtKB-KW"/>
</dbReference>
<feature type="transmembrane region" description="Helical" evidence="14">
    <location>
        <begin position="74"/>
        <end position="94"/>
    </location>
</feature>
<evidence type="ECO:0000256" key="8">
    <source>
        <dbReference type="ARBA" id="ARBA00022840"/>
    </source>
</evidence>
<keyword evidence="9 14" id="KW-1133">Transmembrane helix</keyword>
<dbReference type="PROSITE" id="PS50109">
    <property type="entry name" value="HIS_KIN"/>
    <property type="match status" value="1"/>
</dbReference>
<dbReference type="Gene3D" id="3.30.565.10">
    <property type="entry name" value="Histidine kinase-like ATPase, C-terminal domain"/>
    <property type="match status" value="1"/>
</dbReference>
<protein>
    <recommendedName>
        <fullName evidence="3">histidine kinase</fullName>
        <ecNumber evidence="3">2.7.13.3</ecNumber>
    </recommendedName>
</protein>
<evidence type="ECO:0000259" key="15">
    <source>
        <dbReference type="PROSITE" id="PS50109"/>
    </source>
</evidence>
<dbReference type="Pfam" id="PF00072">
    <property type="entry name" value="Response_reg"/>
    <property type="match status" value="2"/>
</dbReference>
<evidence type="ECO:0000256" key="10">
    <source>
        <dbReference type="ARBA" id="ARBA00023012"/>
    </source>
</evidence>
<dbReference type="SUPFAM" id="SSF47226">
    <property type="entry name" value="Histidine-containing phosphotransfer domain, HPT domain"/>
    <property type="match status" value="1"/>
</dbReference>
<accession>A0ABU1MQQ8</accession>
<evidence type="ECO:0000256" key="11">
    <source>
        <dbReference type="ARBA" id="ARBA00023136"/>
    </source>
</evidence>
<comment type="catalytic activity">
    <reaction evidence="1">
        <text>ATP + protein L-histidine = ADP + protein N-phospho-L-histidine.</text>
        <dbReference type="EC" id="2.7.13.3"/>
    </reaction>
</comment>
<dbReference type="InterPro" id="IPR011006">
    <property type="entry name" value="CheY-like_superfamily"/>
</dbReference>
<dbReference type="InterPro" id="IPR003661">
    <property type="entry name" value="HisK_dim/P_dom"/>
</dbReference>
<organism evidence="18 19">
    <name type="scientific">Novosphingobium capsulatum</name>
    <dbReference type="NCBI Taxonomy" id="13688"/>
    <lineage>
        <taxon>Bacteria</taxon>
        <taxon>Pseudomonadati</taxon>
        <taxon>Pseudomonadota</taxon>
        <taxon>Alphaproteobacteria</taxon>
        <taxon>Sphingomonadales</taxon>
        <taxon>Sphingomonadaceae</taxon>
        <taxon>Novosphingobium</taxon>
    </lineage>
</organism>
<name>A0ABU1MQQ8_9SPHN</name>
<dbReference type="Gene3D" id="3.40.50.2300">
    <property type="match status" value="2"/>
</dbReference>
<feature type="transmembrane region" description="Helical" evidence="14">
    <location>
        <begin position="149"/>
        <end position="169"/>
    </location>
</feature>
<evidence type="ECO:0000313" key="19">
    <source>
        <dbReference type="Proteomes" id="UP001184150"/>
    </source>
</evidence>
<feature type="transmembrane region" description="Helical" evidence="14">
    <location>
        <begin position="22"/>
        <end position="40"/>
    </location>
</feature>
<dbReference type="InterPro" id="IPR004358">
    <property type="entry name" value="Sig_transdc_His_kin-like_C"/>
</dbReference>
<feature type="transmembrane region" description="Helical" evidence="14">
    <location>
        <begin position="120"/>
        <end position="143"/>
    </location>
</feature>
<evidence type="ECO:0000256" key="2">
    <source>
        <dbReference type="ARBA" id="ARBA00004651"/>
    </source>
</evidence>
<keyword evidence="8" id="KW-0067">ATP-binding</keyword>
<keyword evidence="19" id="KW-1185">Reference proteome</keyword>
<proteinExistence type="predicted"/>
<dbReference type="InterPro" id="IPR001789">
    <property type="entry name" value="Sig_transdc_resp-reg_receiver"/>
</dbReference>
<dbReference type="CDD" id="cd00082">
    <property type="entry name" value="HisKA"/>
    <property type="match status" value="1"/>
</dbReference>
<sequence length="984" mass="104578">MVAAVPLPATELDDVRHRFGHFLVYLLWAHVPLLAVVAWLAGQSPIGAGVAGGVLALAYHLMWWRQGIARSTRYLSAVALVGEPALLLFLMQGHAWQMDMHMYFFAMLALTIAWCDRGAILMAATATALHHLVLLYALPYAVFPGEGNIARVLLHAVIVAFQTAVLVWLSDRLVESVQRITAMGEEIRAKNLALEERTREAEDATRAKSMFLANMSHEIRTPMNAILGFCHLAQRTALNPRQQVYVARIADAGASLLRLINDILDYSKNEAGKLTLEARPFDVRATVEHQAQMLNLDAEAKGVALRVTVGPRVPQMVVGDELRFGQVLLNLLSNAVKFTEKGVVMVGVDLVATGEGTVTLECTVRDTGIGMTAEARDALFTSFTQADSSMTRRFGGTGLGLAISRQIVEQMGGGITVESTPGMGSVFTFRLVMGDAGTLARAGLLPPPGLAGLRVLAADDNAASRQIVHELMAGWNMAVDLVASGEEALAAIDAAAAAGRPFDLVLLDWKMPGLSGMDTVKAMRTRVPHGRLPATLLVTAYGADEFLGSVDRADVDAFLTKPLQPRALIETLCDLFPERVERAPAKGPAGAPAPTATADAVAQAPSLPQRLRGLRVLLAEDNEINREIAMELLGDAGLEVDCAENGRIACAMVAAQNGAYAAVLMDVQMPEMDGIEATARIRRTWKADALPIIAMTAHAYDEERQRCLDAGMNDHIAKPVDPALLVRTLERWLRRPDAVPAGAVAGQGADAAWTGPVANDAVANDAASAPEAVLPDHLPPFGIPAALARVNGKRTLLLKLIGDFGDIYAATPGALTSLVDEGRLAEARRLAHSLKGVAGSLELPQVQAVAARIERLLAAEQTFGLDREIALLARELAPAIEAARSLAPPLPAHVPSITEADGSCADAGAVAQALDGLIDLVQRRSLAARAAFVVYADALGLPEPARQGHPVRQALERLDYGRALALLEAEGSLADDASIQGAVA</sequence>
<dbReference type="EMBL" id="JAVDRD010000010">
    <property type="protein sequence ID" value="MDR6512607.1"/>
    <property type="molecule type" value="Genomic_DNA"/>
</dbReference>
<dbReference type="SMART" id="SM00388">
    <property type="entry name" value="HisKA"/>
    <property type="match status" value="1"/>
</dbReference>
<feature type="domain" description="HPt" evidence="17">
    <location>
        <begin position="793"/>
        <end position="897"/>
    </location>
</feature>
<dbReference type="InterPro" id="IPR008207">
    <property type="entry name" value="Sig_transdc_His_kin_Hpt_dom"/>
</dbReference>
<comment type="subcellular location">
    <subcellularLocation>
        <location evidence="2">Cell membrane</location>
        <topology evidence="2">Multi-pass membrane protein</topology>
    </subcellularLocation>
</comment>
<dbReference type="InterPro" id="IPR003594">
    <property type="entry name" value="HATPase_dom"/>
</dbReference>
<evidence type="ECO:0000256" key="3">
    <source>
        <dbReference type="ARBA" id="ARBA00012438"/>
    </source>
</evidence>
<feature type="modified residue" description="4-aspartylphosphate" evidence="13">
    <location>
        <position position="508"/>
    </location>
</feature>
<dbReference type="PANTHER" id="PTHR45339">
    <property type="entry name" value="HYBRID SIGNAL TRANSDUCTION HISTIDINE KINASE J"/>
    <property type="match status" value="1"/>
</dbReference>
<feature type="transmembrane region" description="Helical" evidence="14">
    <location>
        <begin position="46"/>
        <end position="62"/>
    </location>
</feature>
<dbReference type="InterPro" id="IPR036641">
    <property type="entry name" value="HPT_dom_sf"/>
</dbReference>
<dbReference type="Pfam" id="PF00512">
    <property type="entry name" value="HisKA"/>
    <property type="match status" value="1"/>
</dbReference>
<dbReference type="Gene3D" id="1.20.120.160">
    <property type="entry name" value="HPT domain"/>
    <property type="match status" value="1"/>
</dbReference>
<evidence type="ECO:0000256" key="6">
    <source>
        <dbReference type="ARBA" id="ARBA00022692"/>
    </source>
</evidence>
<evidence type="ECO:0000259" key="17">
    <source>
        <dbReference type="PROSITE" id="PS50894"/>
    </source>
</evidence>
<dbReference type="CDD" id="cd16922">
    <property type="entry name" value="HATPase_EvgS-ArcB-TorS-like"/>
    <property type="match status" value="1"/>
</dbReference>
<dbReference type="PROSITE" id="PS50110">
    <property type="entry name" value="RESPONSE_REGULATORY"/>
    <property type="match status" value="2"/>
</dbReference>
<evidence type="ECO:0000256" key="4">
    <source>
        <dbReference type="ARBA" id="ARBA00022475"/>
    </source>
</evidence>
<feature type="domain" description="Response regulatory" evidence="16">
    <location>
        <begin position="615"/>
        <end position="733"/>
    </location>
</feature>
<dbReference type="SMART" id="SM00448">
    <property type="entry name" value="REC"/>
    <property type="match status" value="2"/>
</dbReference>
<dbReference type="PRINTS" id="PR00344">
    <property type="entry name" value="BCTRLSENSOR"/>
</dbReference>
<keyword evidence="18" id="KW-0808">Transferase</keyword>
<dbReference type="InterPro" id="IPR005467">
    <property type="entry name" value="His_kinase_dom"/>
</dbReference>
<dbReference type="Gene3D" id="1.10.287.130">
    <property type="match status" value="1"/>
</dbReference>
<dbReference type="SUPFAM" id="SSF52172">
    <property type="entry name" value="CheY-like"/>
    <property type="match status" value="2"/>
</dbReference>
<dbReference type="SUPFAM" id="SSF47384">
    <property type="entry name" value="Homodimeric domain of signal transducing histidine kinase"/>
    <property type="match status" value="1"/>
</dbReference>
<keyword evidence="7" id="KW-0547">Nucleotide-binding</keyword>
<evidence type="ECO:0000256" key="1">
    <source>
        <dbReference type="ARBA" id="ARBA00000085"/>
    </source>
</evidence>
<keyword evidence="6 14" id="KW-0812">Transmembrane</keyword>
<dbReference type="PROSITE" id="PS50894">
    <property type="entry name" value="HPT"/>
    <property type="match status" value="1"/>
</dbReference>
<feature type="domain" description="Histidine kinase" evidence="15">
    <location>
        <begin position="214"/>
        <end position="435"/>
    </location>
</feature>
<evidence type="ECO:0000256" key="5">
    <source>
        <dbReference type="ARBA" id="ARBA00022553"/>
    </source>
</evidence>
<dbReference type="Proteomes" id="UP001184150">
    <property type="component" value="Unassembled WGS sequence"/>
</dbReference>
<evidence type="ECO:0000256" key="12">
    <source>
        <dbReference type="PROSITE-ProRule" id="PRU00110"/>
    </source>
</evidence>
<dbReference type="SMART" id="SM00387">
    <property type="entry name" value="HATPase_c"/>
    <property type="match status" value="1"/>
</dbReference>
<dbReference type="Pfam" id="PF01627">
    <property type="entry name" value="Hpt"/>
    <property type="match status" value="1"/>
</dbReference>
<dbReference type="CDD" id="cd17546">
    <property type="entry name" value="REC_hyHK_CKI1_RcsC-like"/>
    <property type="match status" value="2"/>
</dbReference>
<evidence type="ECO:0000256" key="13">
    <source>
        <dbReference type="PROSITE-ProRule" id="PRU00169"/>
    </source>
</evidence>
<feature type="modified residue" description="4-aspartylphosphate" evidence="13">
    <location>
        <position position="666"/>
    </location>
</feature>
<dbReference type="InterPro" id="IPR036890">
    <property type="entry name" value="HATPase_C_sf"/>
</dbReference>
<keyword evidence="11 14" id="KW-0472">Membrane</keyword>
<feature type="modified residue" description="Phosphohistidine" evidence="12">
    <location>
        <position position="832"/>
    </location>
</feature>
<keyword evidence="4" id="KW-1003">Cell membrane</keyword>
<keyword evidence="10" id="KW-0902">Two-component regulatory system</keyword>
<dbReference type="SUPFAM" id="SSF55874">
    <property type="entry name" value="ATPase domain of HSP90 chaperone/DNA topoisomerase II/histidine kinase"/>
    <property type="match status" value="1"/>
</dbReference>
<evidence type="ECO:0000259" key="16">
    <source>
        <dbReference type="PROSITE" id="PS50110"/>
    </source>
</evidence>
<dbReference type="CDD" id="cd00088">
    <property type="entry name" value="HPT"/>
    <property type="match status" value="1"/>
</dbReference>
<keyword evidence="5 13" id="KW-0597">Phosphoprotein</keyword>
<gene>
    <name evidence="18" type="ORF">J2792_003492</name>
</gene>
<comment type="caution">
    <text evidence="18">The sequence shown here is derived from an EMBL/GenBank/DDBJ whole genome shotgun (WGS) entry which is preliminary data.</text>
</comment>
<keyword evidence="18" id="KW-0418">Kinase</keyword>